<evidence type="ECO:0000313" key="2">
    <source>
        <dbReference type="EMBL" id="WSB10011.1"/>
    </source>
</evidence>
<dbReference type="GO" id="GO:0004519">
    <property type="term" value="F:endonuclease activity"/>
    <property type="evidence" value="ECO:0007669"/>
    <property type="project" value="UniProtKB-KW"/>
</dbReference>
<organism evidence="2 3">
    <name type="scientific">Streptomyces cyaneofuscatus</name>
    <dbReference type="NCBI Taxonomy" id="66883"/>
    <lineage>
        <taxon>Bacteria</taxon>
        <taxon>Bacillati</taxon>
        <taxon>Actinomycetota</taxon>
        <taxon>Actinomycetes</taxon>
        <taxon>Kitasatosporales</taxon>
        <taxon>Streptomycetaceae</taxon>
        <taxon>Streptomyces</taxon>
    </lineage>
</organism>
<dbReference type="Proteomes" id="UP001356428">
    <property type="component" value="Chromosome"/>
</dbReference>
<evidence type="ECO:0000259" key="1">
    <source>
        <dbReference type="Pfam" id="PF04471"/>
    </source>
</evidence>
<feature type="domain" description="Restriction endonuclease type IV Mrr" evidence="1">
    <location>
        <begin position="31"/>
        <end position="134"/>
    </location>
</feature>
<protein>
    <submittedName>
        <fullName evidence="2">Restriction endonuclease</fullName>
        <ecNumber evidence="2">3.1.21.-</ecNumber>
    </submittedName>
</protein>
<dbReference type="EMBL" id="CP109083">
    <property type="protein sequence ID" value="WSB10011.1"/>
    <property type="molecule type" value="Genomic_DNA"/>
</dbReference>
<keyword evidence="2" id="KW-0255">Endonuclease</keyword>
<keyword evidence="2" id="KW-0378">Hydrolase</keyword>
<dbReference type="Pfam" id="PF04471">
    <property type="entry name" value="Mrr_cat"/>
    <property type="match status" value="1"/>
</dbReference>
<reference evidence="2 3" key="1">
    <citation type="submission" date="2022-10" db="EMBL/GenBank/DDBJ databases">
        <title>The complete genomes of actinobacterial strains from the NBC collection.</title>
        <authorList>
            <person name="Joergensen T.S."/>
            <person name="Alvarez Arevalo M."/>
            <person name="Sterndorff E.B."/>
            <person name="Faurdal D."/>
            <person name="Vuksanovic O."/>
            <person name="Mourched A.-S."/>
            <person name="Charusanti P."/>
            <person name="Shaw S."/>
            <person name="Blin K."/>
            <person name="Weber T."/>
        </authorList>
    </citation>
    <scope>NUCLEOTIDE SEQUENCE [LARGE SCALE GENOMIC DNA]</scope>
    <source>
        <strain evidence="2 3">NBC 01792</strain>
    </source>
</reference>
<evidence type="ECO:0000313" key="3">
    <source>
        <dbReference type="Proteomes" id="UP001356428"/>
    </source>
</evidence>
<dbReference type="InterPro" id="IPR007560">
    <property type="entry name" value="Restrct_endonuc_IV_Mrr"/>
</dbReference>
<accession>A0ABZ1F189</accession>
<dbReference type="EC" id="3.1.21.-" evidence="2"/>
<dbReference type="GO" id="GO:0016787">
    <property type="term" value="F:hydrolase activity"/>
    <property type="evidence" value="ECO:0007669"/>
    <property type="project" value="UniProtKB-KW"/>
</dbReference>
<sequence length="474" mass="51041">MNLNLTLRLRDLLAIYKGLRDGPGLTPQKRGQAFNTLIAEILKAWGYEARASVIGVHGRDETDVFFTISYNYILEAKWEADPLSADPLTKLSERLSTRPPGTRAIVLSATGFNSNALEWINRHNELLLMDSSHIEATLCGLMDPEELLHRLYAETAASGNRLVPLADILLPRYAEPSVPVLARATSAPPPWPIVKTSAEGVDASVEFTGVWQSDQLPSGISAASRNRLLITTNAGVVELHTTTGKTKWALALPGTEDRAVRGIDGSVTVLCRGALVRWHPETRDLQPVAGGFGGYATLEAGRDGTLWVYNQVGGLAGGSVTISRIGERPGDETRHDIPFPNGMRAVHLVDERHFLSGTGHSTAIDISKSPSSSEDDWIVSAVPNPRAATGPDEHIILVASIRSSLDGSLQSLDLRKAPAWTELLTFTANRATDLTVKRTGAGRAEGWLLTDASGNTQKPTPVLVRITLPTTSPG</sequence>
<dbReference type="RefSeq" id="WP_326703816.1">
    <property type="nucleotide sequence ID" value="NZ_CP109083.1"/>
</dbReference>
<keyword evidence="2" id="KW-0540">Nuclease</keyword>
<name>A0ABZ1F189_9ACTN</name>
<dbReference type="SUPFAM" id="SSF63829">
    <property type="entry name" value="Calcium-dependent phosphotriesterase"/>
    <property type="match status" value="1"/>
</dbReference>
<gene>
    <name evidence="2" type="ORF">OG849_23630</name>
</gene>
<keyword evidence="3" id="KW-1185">Reference proteome</keyword>
<proteinExistence type="predicted"/>